<feature type="domain" description="Amine oxidase" evidence="2">
    <location>
        <begin position="278"/>
        <end position="351"/>
    </location>
</feature>
<feature type="signal peptide" evidence="1">
    <location>
        <begin position="1"/>
        <end position="17"/>
    </location>
</feature>
<dbReference type="InterPro" id="IPR036188">
    <property type="entry name" value="FAD/NAD-bd_sf"/>
</dbReference>
<dbReference type="PANTHER" id="PTHR10742">
    <property type="entry name" value="FLAVIN MONOAMINE OXIDASE"/>
    <property type="match status" value="1"/>
</dbReference>
<sequence length="353" mass="38773">MFLRLAVLLLVSYCACAAQSYDVIVVGLGSSGVTASSILAKAGRKVLGLEAMDRIGGRVKTVSFGDGVIEEGAEWIAGTENSRVYDLAIENNITVLPQDFDSLIFRSDGNQTYNKAYYDLLNLVMEKSMGASDPSFKSEGDYLTAEILSFIKKNYPHLENDKVFIDQVLDLMNFLISVYVASNDWHDITTQSSDEGLGGHQYTSWHVHGYKTFFELMLNTYKNGPGLPNLDIKLSTEVSQIVWPKDGSGDVKVKCADGSTHTAKHVIVTVSLGVLKERSKWYSNPYTRGSYTFDNLDTPKYPKARETLGSPLLDANGVPRVLFAGEATNPAQFGTVHGASESGHREAMRILNK</sequence>
<comment type="caution">
    <text evidence="3">The sequence shown here is derived from an EMBL/GenBank/DDBJ whole genome shotgun (WGS) entry which is preliminary data.</text>
</comment>
<dbReference type="AlphaFoldDB" id="A0AAV1K102"/>
<keyword evidence="1" id="KW-0732">Signal</keyword>
<keyword evidence="4" id="KW-1185">Reference proteome</keyword>
<dbReference type="Pfam" id="PF01593">
    <property type="entry name" value="Amino_oxidase"/>
    <property type="match status" value="2"/>
</dbReference>
<evidence type="ECO:0000313" key="3">
    <source>
        <dbReference type="EMBL" id="CAK1554251.1"/>
    </source>
</evidence>
<dbReference type="PANTHER" id="PTHR10742:SF398">
    <property type="entry name" value="AMINE OXIDASE DOMAIN-CONTAINING PROTEIN-RELATED"/>
    <property type="match status" value="1"/>
</dbReference>
<feature type="domain" description="Amine oxidase" evidence="2">
    <location>
        <begin position="31"/>
        <end position="276"/>
    </location>
</feature>
<dbReference type="SUPFAM" id="SSF51905">
    <property type="entry name" value="FAD/NAD(P)-binding domain"/>
    <property type="match status" value="1"/>
</dbReference>
<proteinExistence type="predicted"/>
<evidence type="ECO:0000256" key="1">
    <source>
        <dbReference type="SAM" id="SignalP"/>
    </source>
</evidence>
<dbReference type="InterPro" id="IPR002937">
    <property type="entry name" value="Amino_oxidase"/>
</dbReference>
<organism evidence="3 4">
    <name type="scientific">Leptosia nina</name>
    <dbReference type="NCBI Taxonomy" id="320188"/>
    <lineage>
        <taxon>Eukaryota</taxon>
        <taxon>Metazoa</taxon>
        <taxon>Ecdysozoa</taxon>
        <taxon>Arthropoda</taxon>
        <taxon>Hexapoda</taxon>
        <taxon>Insecta</taxon>
        <taxon>Pterygota</taxon>
        <taxon>Neoptera</taxon>
        <taxon>Endopterygota</taxon>
        <taxon>Lepidoptera</taxon>
        <taxon>Glossata</taxon>
        <taxon>Ditrysia</taxon>
        <taxon>Papilionoidea</taxon>
        <taxon>Pieridae</taxon>
        <taxon>Pierinae</taxon>
        <taxon>Leptosia</taxon>
    </lineage>
</organism>
<evidence type="ECO:0000259" key="2">
    <source>
        <dbReference type="Pfam" id="PF01593"/>
    </source>
</evidence>
<accession>A0AAV1K102</accession>
<dbReference type="Gene3D" id="3.50.50.60">
    <property type="entry name" value="FAD/NAD(P)-binding domain"/>
    <property type="match status" value="2"/>
</dbReference>
<dbReference type="GO" id="GO:0046592">
    <property type="term" value="F:polyamine oxidase activity"/>
    <property type="evidence" value="ECO:0007669"/>
    <property type="project" value="TreeGrafter"/>
</dbReference>
<feature type="chain" id="PRO_5043807801" description="Amine oxidase domain-containing protein" evidence="1">
    <location>
        <begin position="18"/>
        <end position="353"/>
    </location>
</feature>
<dbReference type="InterPro" id="IPR050281">
    <property type="entry name" value="Flavin_monoamine_oxidase"/>
</dbReference>
<dbReference type="EMBL" id="CAVLEF010000277">
    <property type="protein sequence ID" value="CAK1554251.1"/>
    <property type="molecule type" value="Genomic_DNA"/>
</dbReference>
<evidence type="ECO:0000313" key="4">
    <source>
        <dbReference type="Proteomes" id="UP001497472"/>
    </source>
</evidence>
<gene>
    <name evidence="3" type="ORF">LNINA_LOCUS13178</name>
</gene>
<reference evidence="3 4" key="1">
    <citation type="submission" date="2023-11" db="EMBL/GenBank/DDBJ databases">
        <authorList>
            <person name="Okamura Y."/>
        </authorList>
    </citation>
    <scope>NUCLEOTIDE SEQUENCE [LARGE SCALE GENOMIC DNA]</scope>
</reference>
<dbReference type="Proteomes" id="UP001497472">
    <property type="component" value="Unassembled WGS sequence"/>
</dbReference>
<protein>
    <recommendedName>
        <fullName evidence="2">Amine oxidase domain-containing protein</fullName>
    </recommendedName>
</protein>
<name>A0AAV1K102_9NEOP</name>